<proteinExistence type="predicted"/>
<dbReference type="EMBL" id="CM042064">
    <property type="protein sequence ID" value="KAI3664881.1"/>
    <property type="molecule type" value="Genomic_DNA"/>
</dbReference>
<comment type="caution">
    <text evidence="1">The sequence shown here is derived from an EMBL/GenBank/DDBJ whole genome shotgun (WGS) entry which is preliminary data.</text>
</comment>
<name>A0ACB8XDB0_ARCLA</name>
<sequence>MVLPDFMYYISVSDDLSYVKGQCDGEQRNCGFPAWGIVERFDMDSMIMTIYDSLKRPTLEQPLKDMMGKFTRKMPQLFMDLDEGESFRRILQVNLVDPQLRT</sequence>
<keyword evidence="2" id="KW-1185">Reference proteome</keyword>
<protein>
    <submittedName>
        <fullName evidence="1">Uncharacterized protein</fullName>
    </submittedName>
</protein>
<organism evidence="1 2">
    <name type="scientific">Arctium lappa</name>
    <name type="common">Greater burdock</name>
    <name type="synonym">Lappa major</name>
    <dbReference type="NCBI Taxonomy" id="4217"/>
    <lineage>
        <taxon>Eukaryota</taxon>
        <taxon>Viridiplantae</taxon>
        <taxon>Streptophyta</taxon>
        <taxon>Embryophyta</taxon>
        <taxon>Tracheophyta</taxon>
        <taxon>Spermatophyta</taxon>
        <taxon>Magnoliopsida</taxon>
        <taxon>eudicotyledons</taxon>
        <taxon>Gunneridae</taxon>
        <taxon>Pentapetalae</taxon>
        <taxon>asterids</taxon>
        <taxon>campanulids</taxon>
        <taxon>Asterales</taxon>
        <taxon>Asteraceae</taxon>
        <taxon>Carduoideae</taxon>
        <taxon>Cardueae</taxon>
        <taxon>Arctiinae</taxon>
        <taxon>Arctium</taxon>
    </lineage>
</organism>
<reference evidence="2" key="1">
    <citation type="journal article" date="2022" name="Mol. Ecol. Resour.">
        <title>The genomes of chicory, endive, great burdock and yacon provide insights into Asteraceae palaeo-polyploidization history and plant inulin production.</title>
        <authorList>
            <person name="Fan W."/>
            <person name="Wang S."/>
            <person name="Wang H."/>
            <person name="Wang A."/>
            <person name="Jiang F."/>
            <person name="Liu H."/>
            <person name="Zhao H."/>
            <person name="Xu D."/>
            <person name="Zhang Y."/>
        </authorList>
    </citation>
    <scope>NUCLEOTIDE SEQUENCE [LARGE SCALE GENOMIC DNA]</scope>
    <source>
        <strain evidence="2">cv. Niubang</strain>
    </source>
</reference>
<dbReference type="Proteomes" id="UP001055879">
    <property type="component" value="Linkage Group LG18"/>
</dbReference>
<evidence type="ECO:0000313" key="1">
    <source>
        <dbReference type="EMBL" id="KAI3664881.1"/>
    </source>
</evidence>
<evidence type="ECO:0000313" key="2">
    <source>
        <dbReference type="Proteomes" id="UP001055879"/>
    </source>
</evidence>
<accession>A0ACB8XDB0</accession>
<gene>
    <name evidence="1" type="ORF">L6452_43492</name>
</gene>
<reference evidence="1 2" key="2">
    <citation type="journal article" date="2022" name="Mol. Ecol. Resour.">
        <title>The genomes of chicory, endive, great burdock and yacon provide insights into Asteraceae paleo-polyploidization history and plant inulin production.</title>
        <authorList>
            <person name="Fan W."/>
            <person name="Wang S."/>
            <person name="Wang H."/>
            <person name="Wang A."/>
            <person name="Jiang F."/>
            <person name="Liu H."/>
            <person name="Zhao H."/>
            <person name="Xu D."/>
            <person name="Zhang Y."/>
        </authorList>
    </citation>
    <scope>NUCLEOTIDE SEQUENCE [LARGE SCALE GENOMIC DNA]</scope>
    <source>
        <strain evidence="2">cv. Niubang</strain>
    </source>
</reference>